<dbReference type="EMBL" id="MFAZ01000018">
    <property type="protein sequence ID" value="OGD87213.1"/>
    <property type="molecule type" value="Genomic_DNA"/>
</dbReference>
<dbReference type="InterPro" id="IPR019734">
    <property type="entry name" value="TPR_rpt"/>
</dbReference>
<dbReference type="PROSITE" id="PS50005">
    <property type="entry name" value="TPR"/>
    <property type="match status" value="1"/>
</dbReference>
<organism evidence="3 4">
    <name type="scientific">Candidatus Curtissbacteria bacterium RIFCSPHIGHO2_01_FULL_41_11</name>
    <dbReference type="NCBI Taxonomy" id="1797711"/>
    <lineage>
        <taxon>Bacteria</taxon>
        <taxon>Candidatus Curtissiibacteriota</taxon>
    </lineage>
</organism>
<protein>
    <submittedName>
        <fullName evidence="3">Uncharacterized protein</fullName>
    </submittedName>
</protein>
<feature type="repeat" description="TPR" evidence="1">
    <location>
        <begin position="565"/>
        <end position="598"/>
    </location>
</feature>
<dbReference type="PANTHER" id="PTHR16214:SF3">
    <property type="entry name" value="TRANSMEMBRANE PROTEIN 260"/>
    <property type="match status" value="1"/>
</dbReference>
<evidence type="ECO:0000313" key="4">
    <source>
        <dbReference type="Proteomes" id="UP000179102"/>
    </source>
</evidence>
<evidence type="ECO:0000256" key="2">
    <source>
        <dbReference type="SAM" id="Phobius"/>
    </source>
</evidence>
<feature type="transmembrane region" description="Helical" evidence="2">
    <location>
        <begin position="335"/>
        <end position="355"/>
    </location>
</feature>
<feature type="transmembrane region" description="Helical" evidence="2">
    <location>
        <begin position="97"/>
        <end position="114"/>
    </location>
</feature>
<dbReference type="PANTHER" id="PTHR16214">
    <property type="entry name" value="TRANSMEMBRANE PROTEIN 260"/>
    <property type="match status" value="1"/>
</dbReference>
<proteinExistence type="predicted"/>
<keyword evidence="2" id="KW-0812">Transmembrane</keyword>
<sequence>MFIAFLLSSFILAIYSLGVSKAVFGGDSGDIILSYFFAGVPHPPGYPLNTILGWLITRFEFGSTFAFRANYVSAIYEAITIGFLCLVISRLTKSKLIAISSSLFLAFVPLFWLYGHMAEVFQLASLLAVVSVFFLFEWLTSVELKKPNIKMFYFSLLFFGLDVFHHHTVLLLSPAYLYILLKTRRQIFLKKKRVVMGILAFFAGFLPYIFIPFAAFRHTPVNWDSPTNLKNFFQLITRGDYGTFTAARDLIGFTPEARFIQIYWYFKVFIADFTYIGLALIVLGLIYLFLRKRRYFIFLTLAVFMTGPFFLFYASFPLVDVFLQGVSERFLLLSYLFLTIILGFGFLVIRDFAIWFFGKWISFKKELISLTVGLSFLIIPFNLAIINWPKADLSNYQLGDVLARDFLSSADPPGIILLTGDTNAFNAQYTYYVENFNRDSKVFLLARLTRPSYRLEVMKLNEDLKFPESFKSDEIFTLDEFFPEFLELNYDKYPFYAMQSLVLPDGYVLVNEGMLLRIYKKQDKPSVDEQADRIIKNLERNKFTKETGMSQYQQFFGEDILSIYVHAYIENGMSLLRLEKRDEARKLFNLALDFEKNNRRALYGLALSYALDKDCQKSSDLFLKMTQQDEKDWEAWTGLENVYKFCFGDERKASEISEKSKQLQQINNKDLDKL</sequence>
<gene>
    <name evidence="3" type="ORF">A2870_03640</name>
</gene>
<feature type="transmembrane region" description="Helical" evidence="2">
    <location>
        <begin position="262"/>
        <end position="288"/>
    </location>
</feature>
<feature type="transmembrane region" description="Helical" evidence="2">
    <location>
        <begin position="295"/>
        <end position="315"/>
    </location>
</feature>
<keyword evidence="2" id="KW-0472">Membrane</keyword>
<keyword evidence="1" id="KW-0802">TPR repeat</keyword>
<dbReference type="InterPro" id="IPR011990">
    <property type="entry name" value="TPR-like_helical_dom_sf"/>
</dbReference>
<reference evidence="3 4" key="1">
    <citation type="journal article" date="2016" name="Nat. Commun.">
        <title>Thousands of microbial genomes shed light on interconnected biogeochemical processes in an aquifer system.</title>
        <authorList>
            <person name="Anantharaman K."/>
            <person name="Brown C.T."/>
            <person name="Hug L.A."/>
            <person name="Sharon I."/>
            <person name="Castelle C.J."/>
            <person name="Probst A.J."/>
            <person name="Thomas B.C."/>
            <person name="Singh A."/>
            <person name="Wilkins M.J."/>
            <person name="Karaoz U."/>
            <person name="Brodie E.L."/>
            <person name="Williams K.H."/>
            <person name="Hubbard S.S."/>
            <person name="Banfield J.F."/>
        </authorList>
    </citation>
    <scope>NUCLEOTIDE SEQUENCE [LARGE SCALE GENOMIC DNA]</scope>
</reference>
<dbReference type="STRING" id="1797711.A2870_03640"/>
<dbReference type="InterPro" id="IPR021280">
    <property type="entry name" value="TMEM260-like"/>
</dbReference>
<dbReference type="SUPFAM" id="SSF48452">
    <property type="entry name" value="TPR-like"/>
    <property type="match status" value="1"/>
</dbReference>
<comment type="caution">
    <text evidence="3">The sequence shown here is derived from an EMBL/GenBank/DDBJ whole genome shotgun (WGS) entry which is preliminary data.</text>
</comment>
<accession>A0A1F5G5Q6</accession>
<dbReference type="Proteomes" id="UP000179102">
    <property type="component" value="Unassembled WGS sequence"/>
</dbReference>
<feature type="transmembrane region" description="Helical" evidence="2">
    <location>
        <begin position="151"/>
        <end position="181"/>
    </location>
</feature>
<feature type="transmembrane region" description="Helical" evidence="2">
    <location>
        <begin position="74"/>
        <end position="91"/>
    </location>
</feature>
<feature type="transmembrane region" description="Helical" evidence="2">
    <location>
        <begin position="121"/>
        <end position="139"/>
    </location>
</feature>
<evidence type="ECO:0000313" key="3">
    <source>
        <dbReference type="EMBL" id="OGD87213.1"/>
    </source>
</evidence>
<evidence type="ECO:0000256" key="1">
    <source>
        <dbReference type="PROSITE-ProRule" id="PRU00339"/>
    </source>
</evidence>
<name>A0A1F5G5Q6_9BACT</name>
<dbReference type="AlphaFoldDB" id="A0A1F5G5Q6"/>
<dbReference type="Pfam" id="PF11028">
    <property type="entry name" value="TMEM260-like"/>
    <property type="match status" value="1"/>
</dbReference>
<feature type="transmembrane region" description="Helical" evidence="2">
    <location>
        <begin position="367"/>
        <end position="388"/>
    </location>
</feature>
<dbReference type="InterPro" id="IPR052724">
    <property type="entry name" value="GT117_domain-containing"/>
</dbReference>
<dbReference type="Gene3D" id="1.25.40.10">
    <property type="entry name" value="Tetratricopeptide repeat domain"/>
    <property type="match status" value="1"/>
</dbReference>
<feature type="transmembrane region" description="Helical" evidence="2">
    <location>
        <begin position="193"/>
        <end position="216"/>
    </location>
</feature>
<keyword evidence="2" id="KW-1133">Transmembrane helix</keyword>